<keyword evidence="2" id="KW-1185">Reference proteome</keyword>
<dbReference type="EMBL" id="CP012040">
    <property type="protein sequence ID" value="AKP51710.1"/>
    <property type="molecule type" value="Genomic_DNA"/>
</dbReference>
<evidence type="ECO:0000313" key="1">
    <source>
        <dbReference type="EMBL" id="AKP51710.1"/>
    </source>
</evidence>
<dbReference type="OrthoDB" id="2482871at2"/>
<gene>
    <name evidence="1" type="ORF">CA2015_2292</name>
</gene>
<accession>A0A0H4PF48</accession>
<dbReference type="RefSeq" id="WP_053086680.1">
    <property type="nucleotide sequence ID" value="NZ_CP012040.1"/>
</dbReference>
<proteinExistence type="predicted"/>
<dbReference type="KEGG" id="camu:CA2015_2292"/>
<protein>
    <submittedName>
        <fullName evidence="1">Uncharacterized protein</fullName>
    </submittedName>
</protein>
<dbReference type="STRING" id="320787.CA2015_2292"/>
<reference evidence="1 2" key="1">
    <citation type="submission" date="2015-07" db="EMBL/GenBank/DDBJ databases">
        <authorList>
            <person name="Kim K.M."/>
        </authorList>
    </citation>
    <scope>NUCLEOTIDE SEQUENCE [LARGE SCALE GENOMIC DNA]</scope>
    <source>
        <strain evidence="1 2">KCTC 12363</strain>
    </source>
</reference>
<dbReference type="Proteomes" id="UP000036520">
    <property type="component" value="Chromosome"/>
</dbReference>
<evidence type="ECO:0000313" key="2">
    <source>
        <dbReference type="Proteomes" id="UP000036520"/>
    </source>
</evidence>
<organism evidence="1 2">
    <name type="scientific">Cyclobacterium amurskyense</name>
    <dbReference type="NCBI Taxonomy" id="320787"/>
    <lineage>
        <taxon>Bacteria</taxon>
        <taxon>Pseudomonadati</taxon>
        <taxon>Bacteroidota</taxon>
        <taxon>Cytophagia</taxon>
        <taxon>Cytophagales</taxon>
        <taxon>Cyclobacteriaceae</taxon>
        <taxon>Cyclobacterium</taxon>
    </lineage>
</organism>
<dbReference type="AlphaFoldDB" id="A0A0H4PF48"/>
<name>A0A0H4PF48_9BACT</name>
<sequence length="842" mass="94886">MRIRNNTMHNFWLVLLLVLLCVPGIAQDNLKGKNFQSITLESSLKPFKKKDKAYIRAVAHEMFTQWHSLLRHTDTVSMMLWTSDGSEILDYKGTMDQPLEWAKYMGNPNTAHEVGSGPESLSLHQRAYVYRDDAPDFTYGDLAFIVKVLKEEGRKVTGKPVKVGATFDPGPEFAKSPFKYEKHPEILGGNAMGHKTFVSSYSVLNGDSESYAGFPDGIPDQTPFGTFFGRQSQHFLDDLGFDYIWLSNGFGFGAEGWAATGAIFTGENFAQEKLVPSADKVVGFWKLFREECPDYPIQTRGTNLSVGADLARDAVDLRNIYKGGFNMLPPPNSPWAALDGDFGLELAGYMSRMAMLPDNRFPFRYYTHDPWWINSPWLDRYGREPHDIYLPLAVARIDEEGKIGVPTHLNFLTIDDTYGNMPTQVPDEVMPHILKARYDMPTAPGPLVWVYPFDEYHDWARDYTDRLPEIYYGDWFMRQAINSGLPMNTVISTTSLPGAIANNPGLFKSSILMTIAPEKNSKNEKTLMDFVKNGGQLIVFGPVDHSSKTFMDFLNLSNTNPLSGEMDLYSEVGLDIIKGELPQKIRHLSLFSGGGFRSLIKNPKDSFTQALASVKQGDEVRDMAWLRQDPDWNGGKVVYLRGTNSSSFTGGRLLTPDNPEEFLIVPAMLRQLLGTFGMQLKIEKENVGIKDPVLTINRSDNAFIFSGYNPNSTVKQSFKFEQGAPLILGLETILEDGFSNYTMPTSWHRECRVFIKQTSGMVSFKELHSGQKGISKRYIVSGLQNGSLRIYPSDAVRAEELNVYLNSRYPWNTGEIPFTEVKNGNERYFEIKDISGIVVFSW</sequence>
<dbReference type="PATRIC" id="fig|320787.5.peg.2515"/>